<dbReference type="Proteomes" id="UP001433508">
    <property type="component" value="Unassembled WGS sequence"/>
</dbReference>
<proteinExistence type="predicted"/>
<keyword evidence="2" id="KW-1185">Reference proteome</keyword>
<comment type="caution">
    <text evidence="1">The sequence shown here is derived from an EMBL/GenBank/DDBJ whole genome shotgun (WGS) entry which is preliminary data.</text>
</comment>
<accession>A0ACC3SUE8</accession>
<protein>
    <submittedName>
        <fullName evidence="1">Uncharacterized protein</fullName>
    </submittedName>
</protein>
<gene>
    <name evidence="1" type="ORF">V1525DRAFT_281329</name>
</gene>
<sequence length="273" mass="29828">MTSAPADQLENGDFDKLAKARRSVPLADRWKENINLKHAEYVFILCYFFTGLLDCCAFNAWSCFAIMQTGNTIFLGLGASNQPVGNPYGWLKSLIAICCFIIGCFTFSQARRIGLRQRRMLSLSFLVQSICILVAAALIQADIIPHPSNTTRVPSDIGNRLFLELIPLALLAFQGGGQMAASRGLGFNELPTTVLTSVYYDVASDPLLTARHNVKRSRRLLGSVALLIGAIVGGFIFKSDAGLAAALWLAGGLKFAIAVVWCFWKADEENKNN</sequence>
<reference evidence="2" key="1">
    <citation type="journal article" date="2024" name="Front. Bioeng. Biotechnol.">
        <title>Genome-scale model development and genomic sequencing of the oleaginous clade Lipomyces.</title>
        <authorList>
            <person name="Czajka J.J."/>
            <person name="Han Y."/>
            <person name="Kim J."/>
            <person name="Mondo S.J."/>
            <person name="Hofstad B.A."/>
            <person name="Robles A."/>
            <person name="Haridas S."/>
            <person name="Riley R."/>
            <person name="LaButti K."/>
            <person name="Pangilinan J."/>
            <person name="Andreopoulos W."/>
            <person name="Lipzen A."/>
            <person name="Yan J."/>
            <person name="Wang M."/>
            <person name="Ng V."/>
            <person name="Grigoriev I.V."/>
            <person name="Spatafora J.W."/>
            <person name="Magnuson J.K."/>
            <person name="Baker S.E."/>
            <person name="Pomraning K.R."/>
        </authorList>
    </citation>
    <scope>NUCLEOTIDE SEQUENCE [LARGE SCALE GENOMIC DNA]</scope>
    <source>
        <strain evidence="2">CBS 7786</strain>
    </source>
</reference>
<organism evidence="1 2">
    <name type="scientific">Lipomyces kononenkoae</name>
    <name type="common">Yeast</name>
    <dbReference type="NCBI Taxonomy" id="34357"/>
    <lineage>
        <taxon>Eukaryota</taxon>
        <taxon>Fungi</taxon>
        <taxon>Dikarya</taxon>
        <taxon>Ascomycota</taxon>
        <taxon>Saccharomycotina</taxon>
        <taxon>Lipomycetes</taxon>
        <taxon>Lipomycetales</taxon>
        <taxon>Lipomycetaceae</taxon>
        <taxon>Lipomyces</taxon>
    </lineage>
</organism>
<name>A0ACC3SUE8_LIPKO</name>
<evidence type="ECO:0000313" key="1">
    <source>
        <dbReference type="EMBL" id="KAK9235247.1"/>
    </source>
</evidence>
<evidence type="ECO:0000313" key="2">
    <source>
        <dbReference type="Proteomes" id="UP001433508"/>
    </source>
</evidence>
<dbReference type="EMBL" id="MU971424">
    <property type="protein sequence ID" value="KAK9235247.1"/>
    <property type="molecule type" value="Genomic_DNA"/>
</dbReference>